<keyword evidence="2" id="KW-1185">Reference proteome</keyword>
<sequence length="68" mass="7659">MVVSLFSSFSSSMCQALLRVKKKVSLSWIFTGFLHDSLGLTVSMLWCTFECIWIETEDGEEVGPFTVC</sequence>
<evidence type="ECO:0000313" key="1">
    <source>
        <dbReference type="EMBL" id="PON94840.1"/>
    </source>
</evidence>
<evidence type="ECO:0000313" key="2">
    <source>
        <dbReference type="Proteomes" id="UP000237000"/>
    </source>
</evidence>
<comment type="caution">
    <text evidence="1">The sequence shown here is derived from an EMBL/GenBank/DDBJ whole genome shotgun (WGS) entry which is preliminary data.</text>
</comment>
<reference evidence="2" key="1">
    <citation type="submission" date="2016-06" db="EMBL/GenBank/DDBJ databases">
        <title>Parallel loss of symbiosis genes in relatives of nitrogen-fixing non-legume Parasponia.</title>
        <authorList>
            <person name="Van Velzen R."/>
            <person name="Holmer R."/>
            <person name="Bu F."/>
            <person name="Rutten L."/>
            <person name="Van Zeijl A."/>
            <person name="Liu W."/>
            <person name="Santuari L."/>
            <person name="Cao Q."/>
            <person name="Sharma T."/>
            <person name="Shen D."/>
            <person name="Roswanjaya Y."/>
            <person name="Wardhani T."/>
            <person name="Kalhor M.S."/>
            <person name="Jansen J."/>
            <person name="Van den Hoogen J."/>
            <person name="Gungor B."/>
            <person name="Hartog M."/>
            <person name="Hontelez J."/>
            <person name="Verver J."/>
            <person name="Yang W.-C."/>
            <person name="Schijlen E."/>
            <person name="Repin R."/>
            <person name="Schilthuizen M."/>
            <person name="Schranz E."/>
            <person name="Heidstra R."/>
            <person name="Miyata K."/>
            <person name="Fedorova E."/>
            <person name="Kohlen W."/>
            <person name="Bisseling T."/>
            <person name="Smit S."/>
            <person name="Geurts R."/>
        </authorList>
    </citation>
    <scope>NUCLEOTIDE SEQUENCE [LARGE SCALE GENOMIC DNA]</scope>
    <source>
        <strain evidence="2">cv. RG33-2</strain>
    </source>
</reference>
<gene>
    <name evidence="1" type="ORF">TorRG33x02_093530</name>
</gene>
<organism evidence="1 2">
    <name type="scientific">Trema orientale</name>
    <name type="common">Charcoal tree</name>
    <name type="synonym">Celtis orientalis</name>
    <dbReference type="NCBI Taxonomy" id="63057"/>
    <lineage>
        <taxon>Eukaryota</taxon>
        <taxon>Viridiplantae</taxon>
        <taxon>Streptophyta</taxon>
        <taxon>Embryophyta</taxon>
        <taxon>Tracheophyta</taxon>
        <taxon>Spermatophyta</taxon>
        <taxon>Magnoliopsida</taxon>
        <taxon>eudicotyledons</taxon>
        <taxon>Gunneridae</taxon>
        <taxon>Pentapetalae</taxon>
        <taxon>rosids</taxon>
        <taxon>fabids</taxon>
        <taxon>Rosales</taxon>
        <taxon>Cannabaceae</taxon>
        <taxon>Trema</taxon>
    </lineage>
</organism>
<proteinExistence type="predicted"/>
<dbReference type="EMBL" id="JXTC01000048">
    <property type="protein sequence ID" value="PON94840.1"/>
    <property type="molecule type" value="Genomic_DNA"/>
</dbReference>
<dbReference type="AlphaFoldDB" id="A0A2P5FAM6"/>
<accession>A0A2P5FAM6</accession>
<dbReference type="Proteomes" id="UP000237000">
    <property type="component" value="Unassembled WGS sequence"/>
</dbReference>
<dbReference type="InParanoid" id="A0A2P5FAM6"/>
<name>A0A2P5FAM6_TREOI</name>
<protein>
    <submittedName>
        <fullName evidence="1">Uncharacterized protein</fullName>
    </submittedName>
</protein>